<protein>
    <submittedName>
        <fullName evidence="1">Uncharacterized protein</fullName>
    </submittedName>
</protein>
<dbReference type="AlphaFoldDB" id="A0AAV7T2E4"/>
<proteinExistence type="predicted"/>
<dbReference type="Proteomes" id="UP001066276">
    <property type="component" value="Chromosome 4_1"/>
</dbReference>
<gene>
    <name evidence="1" type="ORF">NDU88_002438</name>
</gene>
<organism evidence="1 2">
    <name type="scientific">Pleurodeles waltl</name>
    <name type="common">Iberian ribbed newt</name>
    <dbReference type="NCBI Taxonomy" id="8319"/>
    <lineage>
        <taxon>Eukaryota</taxon>
        <taxon>Metazoa</taxon>
        <taxon>Chordata</taxon>
        <taxon>Craniata</taxon>
        <taxon>Vertebrata</taxon>
        <taxon>Euteleostomi</taxon>
        <taxon>Amphibia</taxon>
        <taxon>Batrachia</taxon>
        <taxon>Caudata</taxon>
        <taxon>Salamandroidea</taxon>
        <taxon>Salamandridae</taxon>
        <taxon>Pleurodelinae</taxon>
        <taxon>Pleurodeles</taxon>
    </lineage>
</organism>
<name>A0AAV7T2E4_PLEWA</name>
<evidence type="ECO:0000313" key="2">
    <source>
        <dbReference type="Proteomes" id="UP001066276"/>
    </source>
</evidence>
<reference evidence="1" key="1">
    <citation type="journal article" date="2022" name="bioRxiv">
        <title>Sequencing and chromosome-scale assembly of the giantPleurodeles waltlgenome.</title>
        <authorList>
            <person name="Brown T."/>
            <person name="Elewa A."/>
            <person name="Iarovenko S."/>
            <person name="Subramanian E."/>
            <person name="Araus A.J."/>
            <person name="Petzold A."/>
            <person name="Susuki M."/>
            <person name="Suzuki K.-i.T."/>
            <person name="Hayashi T."/>
            <person name="Toyoda A."/>
            <person name="Oliveira C."/>
            <person name="Osipova E."/>
            <person name="Leigh N.D."/>
            <person name="Simon A."/>
            <person name="Yun M.H."/>
        </authorList>
    </citation>
    <scope>NUCLEOTIDE SEQUENCE</scope>
    <source>
        <strain evidence="1">20211129_DDA</strain>
        <tissue evidence="1">Liver</tissue>
    </source>
</reference>
<evidence type="ECO:0000313" key="1">
    <source>
        <dbReference type="EMBL" id="KAJ1170564.1"/>
    </source>
</evidence>
<keyword evidence="2" id="KW-1185">Reference proteome</keyword>
<comment type="caution">
    <text evidence="1">The sequence shown here is derived from an EMBL/GenBank/DDBJ whole genome shotgun (WGS) entry which is preliminary data.</text>
</comment>
<accession>A0AAV7T2E4</accession>
<dbReference type="EMBL" id="JANPWB010000007">
    <property type="protein sequence ID" value="KAJ1170564.1"/>
    <property type="molecule type" value="Genomic_DNA"/>
</dbReference>
<sequence>MTRVLLSNMAEQTLRSCCGKIATERGLSQYTPAECVRVVKDQRARVSQTILCEKESKHVLLNVKKKKPLLPVKGEYQETRDNHSQEYR</sequence>